<evidence type="ECO:0000256" key="4">
    <source>
        <dbReference type="ARBA" id="ARBA00022640"/>
    </source>
</evidence>
<dbReference type="AlphaFoldDB" id="A0A1B0TIF3"/>
<protein>
    <recommendedName>
        <fullName evidence="3">Uncharacterized protein ycf23</fullName>
    </recommendedName>
</protein>
<dbReference type="PANTHER" id="PTHR36895:SF1">
    <property type="entry name" value="YCF23 PROTEIN"/>
    <property type="match status" value="1"/>
</dbReference>
<organism evidence="5">
    <name type="scientific">Campylaephora sungminbooi</name>
    <dbReference type="NCBI Taxonomy" id="1896769"/>
    <lineage>
        <taxon>Eukaryota</taxon>
        <taxon>Rhodophyta</taxon>
        <taxon>Florideophyceae</taxon>
        <taxon>Rhodymeniophycidae</taxon>
        <taxon>Ceramiales</taxon>
        <taxon>Ceramiaceae</taxon>
        <taxon>Campylaephora</taxon>
    </lineage>
</organism>
<dbReference type="EMBL" id="KR814486">
    <property type="protein sequence ID" value="ALN11947.1"/>
    <property type="molecule type" value="Genomic_DNA"/>
</dbReference>
<dbReference type="GeneID" id="29078165"/>
<dbReference type="EMBL" id="KR025491">
    <property type="protein sequence ID" value="AKU47500.1"/>
    <property type="molecule type" value="Genomic_DNA"/>
</dbReference>
<comment type="subcellular location">
    <subcellularLocation>
        <location evidence="1">Plastid</location>
    </subcellularLocation>
</comment>
<sequence length="280" mass="30962">MKLFNQQLDNLFNNKKVVKIISGIDNLNIHSILQYVQACEIGKATYVDISANPEIVRFIKQITNLPVCVSSINIKALYDSVLAGADLVEIGNFDVFYNQGIIFSPQQIVNISKQIRLLLPNTYICVTIPHIFTLNQQIELALRLEDLGINIIQTEGNISKLISSNLYKSSISQDYLFYSILKSAAALSSVYLLSNAVNIPVIAASGINSLTASIAFAYGASGIGIKSEVGKFDSIDKMSCRINEIIQSLDINTSNIKYVKNNSILNHLYSYLDTSIFYSV</sequence>
<comment type="similarity">
    <text evidence="2">Belongs to the ycf23 family.</text>
</comment>
<accession>A0A1B0TIF3</accession>
<dbReference type="InterPro" id="IPR007570">
    <property type="entry name" value="Uncharacterised_Ycf23"/>
</dbReference>
<dbReference type="PANTHER" id="PTHR36895">
    <property type="match status" value="1"/>
</dbReference>
<dbReference type="InterPro" id="IPR011060">
    <property type="entry name" value="RibuloseP-bd_barrel"/>
</dbReference>
<name>A0A1B0TIF3_9FLOR</name>
<dbReference type="RefSeq" id="YP_009300581.1">
    <property type="nucleotide sequence ID" value="NC_031211.1"/>
</dbReference>
<reference evidence="5" key="1">
    <citation type="journal article" date="2016" name="Bot. Marina">
        <title>Genomic and phylogenetic analysis of Ceramium cimbricum (Ceramiales, Rhodophyta) from the Atlantic and Pacific Oceans supports the naming of a new invasive Pacific entity Ceramium sungminbooi sp. nov.</title>
        <authorList>
            <person name="Hughey J.R."/>
            <person name="Boo G.H."/>
        </authorList>
    </citation>
    <scope>NUCLEOTIDE SEQUENCE</scope>
</reference>
<keyword evidence="4 5" id="KW-0934">Plastid</keyword>
<proteinExistence type="inferred from homology"/>
<evidence type="ECO:0000256" key="1">
    <source>
        <dbReference type="ARBA" id="ARBA00004474"/>
    </source>
</evidence>
<geneLocation type="plastid" evidence="5"/>
<evidence type="ECO:0000313" key="5">
    <source>
        <dbReference type="EMBL" id="ALN11947.1"/>
    </source>
</evidence>
<dbReference type="Pfam" id="PF04481">
    <property type="entry name" value="DUF561"/>
    <property type="match status" value="1"/>
</dbReference>
<gene>
    <name evidence="5" type="primary">ycf23</name>
</gene>
<evidence type="ECO:0000256" key="2">
    <source>
        <dbReference type="ARBA" id="ARBA00009664"/>
    </source>
</evidence>
<evidence type="ECO:0000256" key="3">
    <source>
        <dbReference type="ARBA" id="ARBA00021523"/>
    </source>
</evidence>
<dbReference type="GO" id="GO:0009536">
    <property type="term" value="C:plastid"/>
    <property type="evidence" value="ECO:0007669"/>
    <property type="project" value="UniProtKB-SubCell"/>
</dbReference>
<dbReference type="SUPFAM" id="SSF51366">
    <property type="entry name" value="Ribulose-phoshate binding barrel"/>
    <property type="match status" value="1"/>
</dbReference>